<proteinExistence type="predicted"/>
<dbReference type="EMBL" id="CAUJNA010003838">
    <property type="protein sequence ID" value="CAJ1410734.1"/>
    <property type="molecule type" value="Genomic_DNA"/>
</dbReference>
<accession>A0AA36NKE8</accession>
<gene>
    <name evidence="2" type="ORF">EVOR1521_LOCUS31500</name>
</gene>
<protein>
    <submittedName>
        <fullName evidence="2">Uncharacterized protein</fullName>
    </submittedName>
</protein>
<dbReference type="InterPro" id="IPR043128">
    <property type="entry name" value="Rev_trsase/Diguanyl_cyclase"/>
</dbReference>
<dbReference type="PANTHER" id="PTHR33050:SF7">
    <property type="entry name" value="RIBONUCLEASE H"/>
    <property type="match status" value="1"/>
</dbReference>
<dbReference type="Proteomes" id="UP001178507">
    <property type="component" value="Unassembled WGS sequence"/>
</dbReference>
<feature type="region of interest" description="Disordered" evidence="1">
    <location>
        <begin position="577"/>
        <end position="611"/>
    </location>
</feature>
<sequence>MRVVEIMMKGVDLTGIEPESPLFARKFCPASTTEPVLEKAAVWRRRRLMGSSKEDAALDSKRLQEISREEVSSGFLKGPFDYDSVAPQVGSGDWSMSRRFLLRQGEEGKERVIDDLKESCVNACYASVSKLDLHDVDFVSALFLFVAKLLQSGPVLRVCLASGQELVGHVHESVRADSALQARCLDLSKAYKQVPVAPSSHKRAVLGVRANEGAWEFYVCQSLPFGASASVFEFNKIARALWWILVVRYNIVVANYFDDYPMLAFRATATSVDKAASSLLTLLGWSHAQTGKKGAPFSQTAVVLGASFNVSLLNAGKLTVENKPERLERIVKLVKEFKQSEGRKSLASSIHGLLNYASGFVLGLALKMYTNVFAGLAAGKLALEEHVNRRLDELLELLPRQCPRCIQISTDERPCVIYTDGAFEASCATWGYVFLDPASNHRVCKHGWVPNHLRDFWLRTVGEQIIAQTEMYAVVCALWDLQERMMDRRVLLFIDNESCRFALIKRASRSSAVLDMLKVIGELEASAKAFVWFERVASFTNPADWPSRLDSASLPGELGVKDGGRLDLPEEVWRRLTREPRLGTPRGSGGGGRAKEEEAPLSCETADSVAP</sequence>
<organism evidence="2 3">
    <name type="scientific">Effrenium voratum</name>
    <dbReference type="NCBI Taxonomy" id="2562239"/>
    <lineage>
        <taxon>Eukaryota</taxon>
        <taxon>Sar</taxon>
        <taxon>Alveolata</taxon>
        <taxon>Dinophyceae</taxon>
        <taxon>Suessiales</taxon>
        <taxon>Symbiodiniaceae</taxon>
        <taxon>Effrenium</taxon>
    </lineage>
</organism>
<evidence type="ECO:0000313" key="3">
    <source>
        <dbReference type="Proteomes" id="UP001178507"/>
    </source>
</evidence>
<dbReference type="InterPro" id="IPR043502">
    <property type="entry name" value="DNA/RNA_pol_sf"/>
</dbReference>
<comment type="caution">
    <text evidence="2">The sequence shown here is derived from an EMBL/GenBank/DDBJ whole genome shotgun (WGS) entry which is preliminary data.</text>
</comment>
<name>A0AA36NKE8_9DINO</name>
<keyword evidence="3" id="KW-1185">Reference proteome</keyword>
<dbReference type="AlphaFoldDB" id="A0AA36NKE8"/>
<evidence type="ECO:0000313" key="2">
    <source>
        <dbReference type="EMBL" id="CAJ1410734.1"/>
    </source>
</evidence>
<dbReference type="InterPro" id="IPR052055">
    <property type="entry name" value="Hepadnavirus_pol/RT"/>
</dbReference>
<dbReference type="Gene3D" id="3.10.10.10">
    <property type="entry name" value="HIV Type 1 Reverse Transcriptase, subunit A, domain 1"/>
    <property type="match status" value="1"/>
</dbReference>
<dbReference type="Gene3D" id="3.30.70.270">
    <property type="match status" value="1"/>
</dbReference>
<reference evidence="2" key="1">
    <citation type="submission" date="2023-08" db="EMBL/GenBank/DDBJ databases">
        <authorList>
            <person name="Chen Y."/>
            <person name="Shah S."/>
            <person name="Dougan E. K."/>
            <person name="Thang M."/>
            <person name="Chan C."/>
        </authorList>
    </citation>
    <scope>NUCLEOTIDE SEQUENCE</scope>
</reference>
<dbReference type="PANTHER" id="PTHR33050">
    <property type="entry name" value="REVERSE TRANSCRIPTASE DOMAIN-CONTAINING PROTEIN"/>
    <property type="match status" value="1"/>
</dbReference>
<evidence type="ECO:0000256" key="1">
    <source>
        <dbReference type="SAM" id="MobiDB-lite"/>
    </source>
</evidence>
<dbReference type="SUPFAM" id="SSF56672">
    <property type="entry name" value="DNA/RNA polymerases"/>
    <property type="match status" value="1"/>
</dbReference>